<geneLocation type="plasmid" evidence="2 3">
    <name>unnamed1</name>
</geneLocation>
<evidence type="ECO:0000256" key="1">
    <source>
        <dbReference type="SAM" id="MobiDB-lite"/>
    </source>
</evidence>
<dbReference type="Gene3D" id="3.30.565.10">
    <property type="entry name" value="Histidine kinase-like ATPase, C-terminal domain"/>
    <property type="match status" value="1"/>
</dbReference>
<keyword evidence="3" id="KW-1185">Reference proteome</keyword>
<dbReference type="InterPro" id="IPR036890">
    <property type="entry name" value="HATPase_C_sf"/>
</dbReference>
<feature type="region of interest" description="Disordered" evidence="1">
    <location>
        <begin position="1"/>
        <end position="37"/>
    </location>
</feature>
<dbReference type="GO" id="GO:0005524">
    <property type="term" value="F:ATP binding"/>
    <property type="evidence" value="ECO:0007669"/>
    <property type="project" value="UniProtKB-KW"/>
</dbReference>
<proteinExistence type="predicted"/>
<evidence type="ECO:0000313" key="3">
    <source>
        <dbReference type="Proteomes" id="UP001218231"/>
    </source>
</evidence>
<keyword evidence="2" id="KW-0067">ATP-binding</keyword>
<evidence type="ECO:0000313" key="2">
    <source>
        <dbReference type="EMBL" id="WCT79097.1"/>
    </source>
</evidence>
<dbReference type="Proteomes" id="UP001218231">
    <property type="component" value="Plasmid unnamed1"/>
</dbReference>
<dbReference type="RefSeq" id="WP_273619383.1">
    <property type="nucleotide sequence ID" value="NZ_CP117418.1"/>
</dbReference>
<dbReference type="SUPFAM" id="SSF55874">
    <property type="entry name" value="ATPase domain of HSP90 chaperone/DNA topoisomerase II/histidine kinase"/>
    <property type="match status" value="1"/>
</dbReference>
<name>A0ABY7U0N4_9SPHN</name>
<dbReference type="EMBL" id="CP117418">
    <property type="protein sequence ID" value="WCT79097.1"/>
    <property type="molecule type" value="Genomic_DNA"/>
</dbReference>
<keyword evidence="2" id="KW-0614">Plasmid</keyword>
<protein>
    <submittedName>
        <fullName evidence="2">ATP-binding protein</fullName>
    </submittedName>
</protein>
<accession>A0ABY7U0N4</accession>
<keyword evidence="2" id="KW-0547">Nucleotide-binding</keyword>
<organism evidence="2 3">
    <name type="scientific">Novosphingobium humi</name>
    <dbReference type="NCBI Taxonomy" id="2282397"/>
    <lineage>
        <taxon>Bacteria</taxon>
        <taxon>Pseudomonadati</taxon>
        <taxon>Pseudomonadota</taxon>
        <taxon>Alphaproteobacteria</taxon>
        <taxon>Sphingomonadales</taxon>
        <taxon>Sphingomonadaceae</taxon>
        <taxon>Novosphingobium</taxon>
    </lineage>
</organism>
<gene>
    <name evidence="2" type="ORF">PQ457_18970</name>
</gene>
<sequence length="604" mass="65513">MGSGKPIMRGTLSGSKIAGRSTPDQKDWRGGSGCGGDNWLRPDQEISMSLPASIQPRVGPSLITRVTRLYNGTIADCLHELLQNARRAGAGAIGIDVEDIDGVPTLSICDDGCGIDDPRNLLTLGQSGWDPAMAVREDPAGMGVFSLAGRRVTVRSWSRSAQAGWQVTIPDNGWEGQMPLAIEPANITGGTQIFVALPAQWAEGIDVAVKQAALHFPLPVHFRGEEVKREDFLTEALHVETHQGVRIGVFHSNGRPHWNVPRINFHGVTVPCSHEGVSEVDGFSFWHAKVDIIDAPALQLVLPARKEMVENEALNQLRTAMEAAIYRAIARQPAHRLPFRSWQRAAELGIDLPEAAAWLDGWMPKLADSTSTPAGPKVASKEMMIVSHSQADLEQAAAPIIGNAGLMGRQTVDPEPAFEGYSWYDRLPRITAIDFTFDHDGKSWIYGDSSAEYLPPDMPASRVANLMLDLSIAGDGGDHAATCVRSFDIPMLVAGNDTNSIDEAAILIREGADVKPDDLVRLMEASLFCASEDADSDSWETQRDRFCAEARNLANTLLLGEEEALIAQLREAVFGHVVWLIPHGRQMLVTASTGTLELTLSPQV</sequence>
<reference evidence="2 3" key="1">
    <citation type="submission" date="2023-02" db="EMBL/GenBank/DDBJ databases">
        <title>Genome sequence of Novosphingobium humi KACC 19094.</title>
        <authorList>
            <person name="Kim S."/>
            <person name="Heo J."/>
            <person name="Kwon S.-W."/>
        </authorList>
    </citation>
    <scope>NUCLEOTIDE SEQUENCE [LARGE SCALE GENOMIC DNA]</scope>
    <source>
        <strain evidence="2 3">KACC 19094</strain>
        <plasmid evidence="2 3">unnamed1</plasmid>
    </source>
</reference>